<dbReference type="AlphaFoldDB" id="A0A450XA75"/>
<dbReference type="EMBL" id="CAADFO010000018">
    <property type="protein sequence ID" value="VFK26100.1"/>
    <property type="molecule type" value="Genomic_DNA"/>
</dbReference>
<organism evidence="1">
    <name type="scientific">Candidatus Kentrum sp. MB</name>
    <dbReference type="NCBI Taxonomy" id="2138164"/>
    <lineage>
        <taxon>Bacteria</taxon>
        <taxon>Pseudomonadati</taxon>
        <taxon>Pseudomonadota</taxon>
        <taxon>Gammaproteobacteria</taxon>
        <taxon>Candidatus Kentrum</taxon>
    </lineage>
</organism>
<evidence type="ECO:0000313" key="1">
    <source>
        <dbReference type="EMBL" id="VFK26100.1"/>
    </source>
</evidence>
<sequence>MQTGILSFPGRISLSNKGYQIRGNTIVNKTPDQKITSFGWAIKTVLEDKANSNILEGFLTALFGRPITVLARLESEGNKTDEADKYHYVGLLAQIEDGECIIVEMLHFSEIAGLKQLVYGAARTIVEDLKLPPNTNVEKVYSICPLYFDFGLEGNDYVYHGKTIFTGFHTHRPVEIKRGLAGDEVRINGTYVVREYYLILPKRFPDIILDNLDEWVYAFKNNEVPDEFTEPGIRMLREKLACLKMDEEER</sequence>
<accession>A0A450XA75</accession>
<dbReference type="Pfam" id="PF12784">
    <property type="entry name" value="PDDEXK_2"/>
    <property type="match status" value="1"/>
</dbReference>
<protein>
    <submittedName>
        <fullName evidence="1">PD-(D/E)XK nuclease family transposase</fullName>
    </submittedName>
</protein>
<gene>
    <name evidence="1" type="ORF">BECKMB1821G_GA0114241_101819</name>
</gene>
<reference evidence="1" key="1">
    <citation type="submission" date="2019-02" db="EMBL/GenBank/DDBJ databases">
        <authorList>
            <person name="Gruber-Vodicka R. H."/>
            <person name="Seah K. B. B."/>
        </authorList>
    </citation>
    <scope>NUCLEOTIDE SEQUENCE</scope>
    <source>
        <strain evidence="1">BECK_BZ197</strain>
    </source>
</reference>
<name>A0A450XA75_9GAMM</name>
<proteinExistence type="predicted"/>